<name>A0A034UZ15_BACDO</name>
<dbReference type="RefSeq" id="XP_011209383.2">
    <property type="nucleotide sequence ID" value="XM_011211081.4"/>
</dbReference>
<dbReference type="EMBL" id="GAKP01022756">
    <property type="protein sequence ID" value="JAC36196.1"/>
    <property type="molecule type" value="Transcribed_RNA"/>
</dbReference>
<accession>A0A034UZ15</accession>
<dbReference type="InterPro" id="IPR032057">
    <property type="entry name" value="DUF4799"/>
</dbReference>
<organism evidence="2">
    <name type="scientific">Bactrocera dorsalis</name>
    <name type="common">Oriental fruit fly</name>
    <name type="synonym">Dacus dorsalis</name>
    <dbReference type="NCBI Taxonomy" id="27457"/>
    <lineage>
        <taxon>Eukaryota</taxon>
        <taxon>Metazoa</taxon>
        <taxon>Ecdysozoa</taxon>
        <taxon>Arthropoda</taxon>
        <taxon>Hexapoda</taxon>
        <taxon>Insecta</taxon>
        <taxon>Pterygota</taxon>
        <taxon>Neoptera</taxon>
        <taxon>Endopterygota</taxon>
        <taxon>Diptera</taxon>
        <taxon>Brachycera</taxon>
        <taxon>Muscomorpha</taxon>
        <taxon>Tephritoidea</taxon>
        <taxon>Tephritidae</taxon>
        <taxon>Bactrocera</taxon>
        <taxon>Bactrocera</taxon>
    </lineage>
</organism>
<dbReference type="KEGG" id="bdr:105230357"/>
<dbReference type="AlphaFoldDB" id="A0A034UZ15"/>
<feature type="compositionally biased region" description="Polar residues" evidence="1">
    <location>
        <begin position="391"/>
        <end position="402"/>
    </location>
</feature>
<reference evidence="2" key="1">
    <citation type="journal article" date="2014" name="BMC Genomics">
        <title>Characterizing the developmental transcriptome of the oriental fruit fly, Bactrocera dorsalis (Diptera: Tephritidae) through comparative genomic analysis with Drosophila melanogaster utilizing modENCODE datasets.</title>
        <authorList>
            <person name="Geib S.M."/>
            <person name="Calla B."/>
            <person name="Hall B."/>
            <person name="Hou S."/>
            <person name="Manoukis N.C."/>
        </authorList>
    </citation>
    <scope>NUCLEOTIDE SEQUENCE</scope>
    <source>
        <strain evidence="2">Punador</strain>
    </source>
</reference>
<proteinExistence type="predicted"/>
<evidence type="ECO:0000256" key="1">
    <source>
        <dbReference type="SAM" id="MobiDB-lite"/>
    </source>
</evidence>
<feature type="region of interest" description="Disordered" evidence="1">
    <location>
        <begin position="368"/>
        <end position="404"/>
    </location>
</feature>
<dbReference type="OrthoDB" id="7869990at2759"/>
<dbReference type="GeneID" id="105230357"/>
<feature type="compositionally biased region" description="Basic and acidic residues" evidence="1">
    <location>
        <begin position="377"/>
        <end position="390"/>
    </location>
</feature>
<evidence type="ECO:0000313" key="2">
    <source>
        <dbReference type="EMBL" id="JAC36196.1"/>
    </source>
</evidence>
<sequence length="446" mass="50751">MLKWAVNTPRLSYLTVDESKANTDNLQLKPLSALSPGKLNTPNEMISTQTQTLSVKRQRLKRKSSDIYLSRRLQNWLDKENQVTSTPLHSSSKIYNKNGPVRRLNSFKDLSNIIPYENAVSNNPPNPILSQFNAPNQSLDNDILTKNNPVNYAATLPTLEVEYSPCGLVPGPILALRGLGIADRYFDQPRYLPYNKSDDTIVQTKPTINITNSTFQSQRHTRRSLNSIRDDTASLSSSKMGDQTLERMIDAILESTRKEKKPMKFARQSTNQQCMIMSPTYTPAEDPANDLSEFWIETQNEEPLLQTTRKKRRSLPASVASIYSEREVRSPHRTSNRKRNIFHLRRQRAVRRKRKTPKDSVKQYTHKIGEPTSTNKELTESGEHNCKRIDNSSPDSGHNSFSELDDNSIMLESNCLAIVSPLENSDLRALDSTKRRLSFSNQTSIV</sequence>
<protein>
    <submittedName>
        <fullName evidence="2">Uncharacterized protein</fullName>
    </submittedName>
</protein>
<dbReference type="Pfam" id="PF16056">
    <property type="entry name" value="DUF4799"/>
    <property type="match status" value="1"/>
</dbReference>